<dbReference type="GO" id="GO:0004497">
    <property type="term" value="F:monooxygenase activity"/>
    <property type="evidence" value="ECO:0007669"/>
    <property type="project" value="UniProtKB-KW"/>
</dbReference>
<dbReference type="PRINTS" id="PR00463">
    <property type="entry name" value="EP450I"/>
</dbReference>
<dbReference type="PANTHER" id="PTHR24305:SF168">
    <property type="entry name" value="P450, PUTATIVE (EUROFUNG)-RELATED"/>
    <property type="match status" value="1"/>
</dbReference>
<dbReference type="OrthoDB" id="3934656at2759"/>
<dbReference type="PROSITE" id="PS00086">
    <property type="entry name" value="CYTOCHROME_P450"/>
    <property type="match status" value="1"/>
</dbReference>
<dbReference type="InterPro" id="IPR017972">
    <property type="entry name" value="Cyt_P450_CS"/>
</dbReference>
<dbReference type="PANTHER" id="PTHR24305">
    <property type="entry name" value="CYTOCHROME P450"/>
    <property type="match status" value="1"/>
</dbReference>
<dbReference type="PRINTS" id="PR00385">
    <property type="entry name" value="P450"/>
</dbReference>
<evidence type="ECO:0000256" key="7">
    <source>
        <dbReference type="PIRSR" id="PIRSR602401-1"/>
    </source>
</evidence>
<dbReference type="SUPFAM" id="SSF48264">
    <property type="entry name" value="Cytochrome P450"/>
    <property type="match status" value="1"/>
</dbReference>
<dbReference type="VEuPathDB" id="FungiDB:BO97DRAFT_428981"/>
<dbReference type="GeneID" id="37201629"/>
<dbReference type="Proteomes" id="UP000248961">
    <property type="component" value="Unassembled WGS sequence"/>
</dbReference>
<dbReference type="Gene3D" id="1.10.630.10">
    <property type="entry name" value="Cytochrome P450"/>
    <property type="match status" value="1"/>
</dbReference>
<dbReference type="AlphaFoldDB" id="A0A395HJ23"/>
<evidence type="ECO:0000256" key="2">
    <source>
        <dbReference type="ARBA" id="ARBA00010617"/>
    </source>
</evidence>
<evidence type="ECO:0000256" key="6">
    <source>
        <dbReference type="ARBA" id="ARBA00023033"/>
    </source>
</evidence>
<keyword evidence="4 8" id="KW-0560">Oxidoreductase</keyword>
<evidence type="ECO:0000313" key="9">
    <source>
        <dbReference type="EMBL" id="RAL07827.1"/>
    </source>
</evidence>
<evidence type="ECO:0000313" key="10">
    <source>
        <dbReference type="Proteomes" id="UP000248961"/>
    </source>
</evidence>
<evidence type="ECO:0000256" key="3">
    <source>
        <dbReference type="ARBA" id="ARBA00022723"/>
    </source>
</evidence>
<dbReference type="InterPro" id="IPR001128">
    <property type="entry name" value="Cyt_P450"/>
</dbReference>
<evidence type="ECO:0000256" key="5">
    <source>
        <dbReference type="ARBA" id="ARBA00023004"/>
    </source>
</evidence>
<dbReference type="InterPro" id="IPR036396">
    <property type="entry name" value="Cyt_P450_sf"/>
</dbReference>
<evidence type="ECO:0000256" key="4">
    <source>
        <dbReference type="ARBA" id="ARBA00023002"/>
    </source>
</evidence>
<comment type="cofactor">
    <cofactor evidence="1 7">
        <name>heme</name>
        <dbReference type="ChEBI" id="CHEBI:30413"/>
    </cofactor>
</comment>
<organism evidence="9 10">
    <name type="scientific">Aspergillus homomorphus (strain CBS 101889)</name>
    <dbReference type="NCBI Taxonomy" id="1450537"/>
    <lineage>
        <taxon>Eukaryota</taxon>
        <taxon>Fungi</taxon>
        <taxon>Dikarya</taxon>
        <taxon>Ascomycota</taxon>
        <taxon>Pezizomycotina</taxon>
        <taxon>Eurotiomycetes</taxon>
        <taxon>Eurotiomycetidae</taxon>
        <taxon>Eurotiales</taxon>
        <taxon>Aspergillaceae</taxon>
        <taxon>Aspergillus</taxon>
        <taxon>Aspergillus subgen. Circumdati</taxon>
    </lineage>
</organism>
<dbReference type="InterPro" id="IPR002401">
    <property type="entry name" value="Cyt_P450_E_grp-I"/>
</dbReference>
<reference evidence="9 10" key="1">
    <citation type="submission" date="2018-02" db="EMBL/GenBank/DDBJ databases">
        <title>The genomes of Aspergillus section Nigri reveals drivers in fungal speciation.</title>
        <authorList>
            <consortium name="DOE Joint Genome Institute"/>
            <person name="Vesth T.C."/>
            <person name="Nybo J."/>
            <person name="Theobald S."/>
            <person name="Brandl J."/>
            <person name="Frisvad J.C."/>
            <person name="Nielsen K.F."/>
            <person name="Lyhne E.K."/>
            <person name="Kogle M.E."/>
            <person name="Kuo A."/>
            <person name="Riley R."/>
            <person name="Clum A."/>
            <person name="Nolan M."/>
            <person name="Lipzen A."/>
            <person name="Salamov A."/>
            <person name="Henrissat B."/>
            <person name="Wiebenga A."/>
            <person name="De vries R.P."/>
            <person name="Grigoriev I.V."/>
            <person name="Mortensen U.H."/>
            <person name="Andersen M.R."/>
            <person name="Baker S.E."/>
        </authorList>
    </citation>
    <scope>NUCLEOTIDE SEQUENCE [LARGE SCALE GENOMIC DNA]</scope>
    <source>
        <strain evidence="9 10">CBS 101889</strain>
    </source>
</reference>
<keyword evidence="3 7" id="KW-0479">Metal-binding</keyword>
<dbReference type="RefSeq" id="XP_025546981.1">
    <property type="nucleotide sequence ID" value="XM_025697340.1"/>
</dbReference>
<evidence type="ECO:0000256" key="1">
    <source>
        <dbReference type="ARBA" id="ARBA00001971"/>
    </source>
</evidence>
<accession>A0A395HJ23</accession>
<dbReference type="Pfam" id="PF00067">
    <property type="entry name" value="p450"/>
    <property type="match status" value="1"/>
</dbReference>
<dbReference type="STRING" id="1450537.A0A395HJ23"/>
<dbReference type="GO" id="GO:0016705">
    <property type="term" value="F:oxidoreductase activity, acting on paired donors, with incorporation or reduction of molecular oxygen"/>
    <property type="evidence" value="ECO:0007669"/>
    <property type="project" value="InterPro"/>
</dbReference>
<evidence type="ECO:0000256" key="8">
    <source>
        <dbReference type="RuleBase" id="RU000461"/>
    </source>
</evidence>
<dbReference type="InterPro" id="IPR050121">
    <property type="entry name" value="Cytochrome_P450_monoxygenase"/>
</dbReference>
<proteinExistence type="inferred from homology"/>
<sequence>MHSPLCNIAGPESVATLLRVALLYIITNPRVHQKLTAEIDQMDLAGSLSTPVSFKETKQLPYLGAVVREVFRFHPPIGTPFPRVAPPGGTTICGHFIPGGCDVGFSMWALGRNKKVYGEDVERFRPERYLEATPEQLLLFQKADMSFGAGMTTCLGKHIAMFEIYKTIVELFRNFEIELADPFHPCKIENIFAFFIDDMNVFIKPRSKKASA</sequence>
<protein>
    <submittedName>
        <fullName evidence="9">Cytochrome P450</fullName>
    </submittedName>
</protein>
<feature type="binding site" description="axial binding residue" evidence="7">
    <location>
        <position position="154"/>
    </location>
    <ligand>
        <name>heme</name>
        <dbReference type="ChEBI" id="CHEBI:30413"/>
    </ligand>
    <ligandPart>
        <name>Fe</name>
        <dbReference type="ChEBI" id="CHEBI:18248"/>
    </ligandPart>
</feature>
<keyword evidence="6 8" id="KW-0503">Monooxygenase</keyword>
<keyword evidence="7 8" id="KW-0349">Heme</keyword>
<gene>
    <name evidence="9" type="ORF">BO97DRAFT_428981</name>
</gene>
<name>A0A395HJ23_ASPHC</name>
<comment type="similarity">
    <text evidence="2 8">Belongs to the cytochrome P450 family.</text>
</comment>
<dbReference type="GO" id="GO:0020037">
    <property type="term" value="F:heme binding"/>
    <property type="evidence" value="ECO:0007669"/>
    <property type="project" value="InterPro"/>
</dbReference>
<keyword evidence="10" id="KW-1185">Reference proteome</keyword>
<dbReference type="GO" id="GO:0005506">
    <property type="term" value="F:iron ion binding"/>
    <property type="evidence" value="ECO:0007669"/>
    <property type="project" value="InterPro"/>
</dbReference>
<keyword evidence="5 7" id="KW-0408">Iron</keyword>
<dbReference type="EMBL" id="KZ824324">
    <property type="protein sequence ID" value="RAL07827.1"/>
    <property type="molecule type" value="Genomic_DNA"/>
</dbReference>